<comment type="caution">
    <text evidence="1">The sequence shown here is derived from an EMBL/GenBank/DDBJ whole genome shotgun (WGS) entry which is preliminary data.</text>
</comment>
<proteinExistence type="predicted"/>
<organism evidence="1 2">
    <name type="scientific">Microseira wollei NIES-4236</name>
    <dbReference type="NCBI Taxonomy" id="2530354"/>
    <lineage>
        <taxon>Bacteria</taxon>
        <taxon>Bacillati</taxon>
        <taxon>Cyanobacteriota</taxon>
        <taxon>Cyanophyceae</taxon>
        <taxon>Oscillatoriophycideae</taxon>
        <taxon>Aerosakkonematales</taxon>
        <taxon>Aerosakkonemataceae</taxon>
        <taxon>Microseira</taxon>
    </lineage>
</organism>
<name>A0AAV3XDQ1_9CYAN</name>
<protein>
    <submittedName>
        <fullName evidence="1">Uncharacterized protein</fullName>
    </submittedName>
</protein>
<keyword evidence="2" id="KW-1185">Reference proteome</keyword>
<dbReference type="EMBL" id="BLAY01000091">
    <property type="protein sequence ID" value="GET40474.1"/>
    <property type="molecule type" value="Genomic_DNA"/>
</dbReference>
<sequence>MNNSNYFNTNKALLLFCKKNCWFIIDRFTDEDDAVHYLRELNIFLKQSKSYLKVLNIKNPSTWNK</sequence>
<dbReference type="AlphaFoldDB" id="A0AAV3XDQ1"/>
<accession>A0AAV3XDQ1</accession>
<gene>
    <name evidence="1" type="ORF">MiSe_52830</name>
</gene>
<reference evidence="1" key="1">
    <citation type="submission" date="2019-10" db="EMBL/GenBank/DDBJ databases">
        <title>Draft genome sequece of Microseira wollei NIES-4236.</title>
        <authorList>
            <person name="Yamaguchi H."/>
            <person name="Suzuki S."/>
            <person name="Kawachi M."/>
        </authorList>
    </citation>
    <scope>NUCLEOTIDE SEQUENCE</scope>
    <source>
        <strain evidence="1">NIES-4236</strain>
    </source>
</reference>
<evidence type="ECO:0000313" key="1">
    <source>
        <dbReference type="EMBL" id="GET40474.1"/>
    </source>
</evidence>
<dbReference type="Proteomes" id="UP001050975">
    <property type="component" value="Unassembled WGS sequence"/>
</dbReference>
<evidence type="ECO:0000313" key="2">
    <source>
        <dbReference type="Proteomes" id="UP001050975"/>
    </source>
</evidence>